<protein>
    <submittedName>
        <fullName evidence="1">Uncharacterized protein</fullName>
    </submittedName>
</protein>
<keyword evidence="2" id="KW-1185">Reference proteome</keyword>
<proteinExistence type="predicted"/>
<name>A0A3R8T1V0_9BURK</name>
<dbReference type="RefSeq" id="WP_125243162.1">
    <property type="nucleotide sequence ID" value="NZ_RSED01000007.1"/>
</dbReference>
<comment type="caution">
    <text evidence="1">The sequence shown here is derived from an EMBL/GenBank/DDBJ whole genome shotgun (WGS) entry which is preliminary data.</text>
</comment>
<sequence>MDIKLQRLETIPATDEAGKAYTVHAFERLAHVPVLLDSRTQWEPTGQVEYRLASGERLDVDTDGDWLLPGSELRLHRQNGLPARSAQAT</sequence>
<evidence type="ECO:0000313" key="1">
    <source>
        <dbReference type="EMBL" id="RRS04256.1"/>
    </source>
</evidence>
<dbReference type="AlphaFoldDB" id="A0A3R8T1V0"/>
<organism evidence="1 2">
    <name type="scientific">Aquabacterium soli</name>
    <dbReference type="NCBI Taxonomy" id="2493092"/>
    <lineage>
        <taxon>Bacteria</taxon>
        <taxon>Pseudomonadati</taxon>
        <taxon>Pseudomonadota</taxon>
        <taxon>Betaproteobacteria</taxon>
        <taxon>Burkholderiales</taxon>
        <taxon>Aquabacterium</taxon>
    </lineage>
</organism>
<dbReference type="EMBL" id="RSED01000007">
    <property type="protein sequence ID" value="RRS04256.1"/>
    <property type="molecule type" value="Genomic_DNA"/>
</dbReference>
<dbReference type="Proteomes" id="UP000269265">
    <property type="component" value="Unassembled WGS sequence"/>
</dbReference>
<evidence type="ECO:0000313" key="2">
    <source>
        <dbReference type="Proteomes" id="UP000269265"/>
    </source>
</evidence>
<gene>
    <name evidence="1" type="ORF">EIP75_10165</name>
</gene>
<reference evidence="1 2" key="1">
    <citation type="submission" date="2018-12" db="EMBL/GenBank/DDBJ databases">
        <title>The whole draft genome of Aquabacterium sp. SJQ9.</title>
        <authorList>
            <person name="Sun L."/>
            <person name="Gao X."/>
            <person name="Chen W."/>
            <person name="Huang K."/>
        </authorList>
    </citation>
    <scope>NUCLEOTIDE SEQUENCE [LARGE SCALE GENOMIC DNA]</scope>
    <source>
        <strain evidence="1 2">SJQ9</strain>
    </source>
</reference>
<dbReference type="OrthoDB" id="8907991at2"/>
<accession>A0A3R8T1V0</accession>